<feature type="transmembrane region" description="Helical" evidence="2">
    <location>
        <begin position="40"/>
        <end position="61"/>
    </location>
</feature>
<feature type="compositionally biased region" description="Low complexity" evidence="1">
    <location>
        <begin position="1"/>
        <end position="22"/>
    </location>
</feature>
<keyword evidence="2" id="KW-0812">Transmembrane</keyword>
<feature type="transmembrane region" description="Helical" evidence="2">
    <location>
        <begin position="124"/>
        <end position="154"/>
    </location>
</feature>
<reference evidence="3 4" key="1">
    <citation type="submission" date="2023-09" db="EMBL/GenBank/DDBJ databases">
        <title>Microbacterium fusihabitans sp. nov., Microbacterium phycihabitans sp. nov., and Microbacterium cervinum sp. nov., isolated from dried seaweeds of beach.</title>
        <authorList>
            <person name="Lee S.D."/>
        </authorList>
    </citation>
    <scope>NUCLEOTIDE SEQUENCE [LARGE SCALE GENOMIC DNA]</scope>
    <source>
        <strain evidence="3 4">KSW2-21</strain>
    </source>
</reference>
<feature type="region of interest" description="Disordered" evidence="1">
    <location>
        <begin position="1"/>
        <end position="30"/>
    </location>
</feature>
<dbReference type="Proteomes" id="UP001256673">
    <property type="component" value="Unassembled WGS sequence"/>
</dbReference>
<evidence type="ECO:0000256" key="1">
    <source>
        <dbReference type="SAM" id="MobiDB-lite"/>
    </source>
</evidence>
<keyword evidence="4" id="KW-1185">Reference proteome</keyword>
<keyword evidence="2" id="KW-1133">Transmembrane helix</keyword>
<dbReference type="EMBL" id="JAWDIU010000006">
    <property type="protein sequence ID" value="MDU0327990.1"/>
    <property type="molecule type" value="Genomic_DNA"/>
</dbReference>
<name>A0ABU3RYM8_9MICO</name>
<comment type="caution">
    <text evidence="3">The sequence shown here is derived from an EMBL/GenBank/DDBJ whole genome shotgun (WGS) entry which is preliminary data.</text>
</comment>
<sequence>MTTPSSPGGPAFAAPHVAPPVGTMLTPPPARRRGRPLGTWALLLSIVATVLAPAVGGFAAFRVARGSGPAFFEMPAGSFDWRVLSPVRDLVLLGEVAFWSGTVIGIVALALGITAVVKRAATGAGIAAIVIAVLGPIVFGGLAALALGAGLAAAGTGGIPV</sequence>
<organism evidence="3 4">
    <name type="scientific">Microbacterium algihabitans</name>
    <dbReference type="NCBI Taxonomy" id="3075992"/>
    <lineage>
        <taxon>Bacteria</taxon>
        <taxon>Bacillati</taxon>
        <taxon>Actinomycetota</taxon>
        <taxon>Actinomycetes</taxon>
        <taxon>Micrococcales</taxon>
        <taxon>Microbacteriaceae</taxon>
        <taxon>Microbacterium</taxon>
    </lineage>
</organism>
<keyword evidence="2" id="KW-0472">Membrane</keyword>
<evidence type="ECO:0000313" key="4">
    <source>
        <dbReference type="Proteomes" id="UP001256673"/>
    </source>
</evidence>
<protein>
    <submittedName>
        <fullName evidence="3">Uncharacterized protein</fullName>
    </submittedName>
</protein>
<evidence type="ECO:0000256" key="2">
    <source>
        <dbReference type="SAM" id="Phobius"/>
    </source>
</evidence>
<gene>
    <name evidence="3" type="ORF">RWH43_14620</name>
</gene>
<proteinExistence type="predicted"/>
<dbReference type="RefSeq" id="WP_144834299.1">
    <property type="nucleotide sequence ID" value="NZ_JAWDIU010000006.1"/>
</dbReference>
<accession>A0ABU3RYM8</accession>
<evidence type="ECO:0000313" key="3">
    <source>
        <dbReference type="EMBL" id="MDU0327990.1"/>
    </source>
</evidence>
<feature type="transmembrane region" description="Helical" evidence="2">
    <location>
        <begin position="96"/>
        <end position="117"/>
    </location>
</feature>